<dbReference type="OrthoDB" id="9803035at2"/>
<dbReference type="SUPFAM" id="SSF69593">
    <property type="entry name" value="Glycerol-3-phosphate (1)-acyltransferase"/>
    <property type="match status" value="1"/>
</dbReference>
<dbReference type="GO" id="GO:0006654">
    <property type="term" value="P:phosphatidic acid biosynthetic process"/>
    <property type="evidence" value="ECO:0007669"/>
    <property type="project" value="TreeGrafter"/>
</dbReference>
<reference evidence="8 9" key="1">
    <citation type="submission" date="2017-12" db="EMBL/GenBank/DDBJ databases">
        <title>Confluentibacter flavum sp. nov., isolated from the saline lake.</title>
        <authorList>
            <person name="Yu L."/>
        </authorList>
    </citation>
    <scope>NUCLEOTIDE SEQUENCE [LARGE SCALE GENOMIC DNA]</scope>
    <source>
        <strain evidence="8 9">3B</strain>
    </source>
</reference>
<evidence type="ECO:0000256" key="6">
    <source>
        <dbReference type="SAM" id="Phobius"/>
    </source>
</evidence>
<evidence type="ECO:0000256" key="3">
    <source>
        <dbReference type="ARBA" id="ARBA00022679"/>
    </source>
</evidence>
<dbReference type="Proteomes" id="UP000233435">
    <property type="component" value="Unassembled WGS sequence"/>
</dbReference>
<dbReference type="InterPro" id="IPR002123">
    <property type="entry name" value="Plipid/glycerol_acylTrfase"/>
</dbReference>
<dbReference type="SMART" id="SM00563">
    <property type="entry name" value="PlsC"/>
    <property type="match status" value="1"/>
</dbReference>
<comment type="pathway">
    <text evidence="1">Lipid metabolism.</text>
</comment>
<protein>
    <submittedName>
        <fullName evidence="8">1-acyl-sn-glycerol-3-phosphate acyltransferase</fullName>
    </submittedName>
</protein>
<proteinExistence type="predicted"/>
<dbReference type="RefSeq" id="WP_106659048.1">
    <property type="nucleotide sequence ID" value="NZ_PJEO01000017.1"/>
</dbReference>
<evidence type="ECO:0000256" key="5">
    <source>
        <dbReference type="ARBA" id="ARBA00023315"/>
    </source>
</evidence>
<evidence type="ECO:0000256" key="4">
    <source>
        <dbReference type="ARBA" id="ARBA00023098"/>
    </source>
</evidence>
<dbReference type="Pfam" id="PF01553">
    <property type="entry name" value="Acyltransferase"/>
    <property type="match status" value="1"/>
</dbReference>
<keyword evidence="9" id="KW-1185">Reference proteome</keyword>
<evidence type="ECO:0000313" key="8">
    <source>
        <dbReference type="EMBL" id="PKQ45659.1"/>
    </source>
</evidence>
<accession>A0A2N3HL11</accession>
<name>A0A2N3HL11_9FLAO</name>
<keyword evidence="6" id="KW-0812">Transmembrane</keyword>
<evidence type="ECO:0000256" key="1">
    <source>
        <dbReference type="ARBA" id="ARBA00005189"/>
    </source>
</evidence>
<keyword evidence="6" id="KW-1133">Transmembrane helix</keyword>
<comment type="caution">
    <text evidence="8">The sequence shown here is derived from an EMBL/GenBank/DDBJ whole genome shotgun (WGS) entry which is preliminary data.</text>
</comment>
<keyword evidence="4" id="KW-0443">Lipid metabolism</keyword>
<evidence type="ECO:0000313" key="9">
    <source>
        <dbReference type="Proteomes" id="UP000233435"/>
    </source>
</evidence>
<dbReference type="AlphaFoldDB" id="A0A2N3HL11"/>
<keyword evidence="5 8" id="KW-0012">Acyltransferase</keyword>
<dbReference type="GO" id="GO:0003841">
    <property type="term" value="F:1-acylglycerol-3-phosphate O-acyltransferase activity"/>
    <property type="evidence" value="ECO:0007669"/>
    <property type="project" value="TreeGrafter"/>
</dbReference>
<keyword evidence="6" id="KW-0472">Membrane</keyword>
<keyword evidence="2" id="KW-0444">Lipid biosynthesis</keyword>
<feature type="transmembrane region" description="Helical" evidence="6">
    <location>
        <begin position="12"/>
        <end position="35"/>
    </location>
</feature>
<evidence type="ECO:0000259" key="7">
    <source>
        <dbReference type="SMART" id="SM00563"/>
    </source>
</evidence>
<sequence>MQKLLSYPISVIYYLFFFLTLVIFHPIQWVCFNVFGYQAHKKSVDALQFCLMRCANILGTRFTFTNPHQIDTNQPLIIVANHQSLHDIYPITWYMRKHHPKFISKIELGKGIPSVSYNLRHGGAALIDRKNPRQALPALMNFGDYIETNKRAAVIFPEGTRSKNGEPKPFQTRGLEVLFKKVPSALIVPISINNSWKMLKYGKFPLGLGTHITFTVHKPIKLSTFVLDKEMLINNIETTIKEHIHP</sequence>
<dbReference type="CDD" id="cd07989">
    <property type="entry name" value="LPLAT_AGPAT-like"/>
    <property type="match status" value="1"/>
</dbReference>
<keyword evidence="3 8" id="KW-0808">Transferase</keyword>
<gene>
    <name evidence="8" type="ORF">CSW08_06215</name>
</gene>
<dbReference type="PANTHER" id="PTHR10434">
    <property type="entry name" value="1-ACYL-SN-GLYCEROL-3-PHOSPHATE ACYLTRANSFERASE"/>
    <property type="match status" value="1"/>
</dbReference>
<evidence type="ECO:0000256" key="2">
    <source>
        <dbReference type="ARBA" id="ARBA00022516"/>
    </source>
</evidence>
<feature type="domain" description="Phospholipid/glycerol acyltransferase" evidence="7">
    <location>
        <begin position="76"/>
        <end position="195"/>
    </location>
</feature>
<dbReference type="PANTHER" id="PTHR10434:SF64">
    <property type="entry name" value="1-ACYL-SN-GLYCEROL-3-PHOSPHATE ACYLTRANSFERASE-RELATED"/>
    <property type="match status" value="1"/>
</dbReference>
<dbReference type="EMBL" id="PJEO01000017">
    <property type="protein sequence ID" value="PKQ45659.1"/>
    <property type="molecule type" value="Genomic_DNA"/>
</dbReference>
<organism evidence="8 9">
    <name type="scientific">Confluentibacter flavum</name>
    <dbReference type="NCBI Taxonomy" id="1909700"/>
    <lineage>
        <taxon>Bacteria</taxon>
        <taxon>Pseudomonadati</taxon>
        <taxon>Bacteroidota</taxon>
        <taxon>Flavobacteriia</taxon>
        <taxon>Flavobacteriales</taxon>
        <taxon>Flavobacteriaceae</taxon>
        <taxon>Confluentibacter</taxon>
    </lineage>
</organism>